<keyword evidence="5" id="KW-1185">Reference proteome</keyword>
<dbReference type="Gene3D" id="2.40.50.100">
    <property type="match status" value="1"/>
</dbReference>
<gene>
    <name evidence="4" type="ORF">ACFPMG_30060</name>
</gene>
<sequence>MSDKPLFRNDFIKSRDSKGIGTVIDIGKTPLTFAAAFLVLCSLSIALFIVFGTYTKRTSVSGQIVPVAGLMKIYAPQSGRVIERRVNEGEEVKKNDIIFLLSGERDSATQGATQEIISNQIRLRLISLNNEEERTKISFRDEEEYLKKQIRIMKDEIEKSDKQITIREKILLIARKNFERYQDLHNSGYVSRERFEEKSIGRLDEEAHLESLRREHLRLSRDLVDRQNSLDNQAVRYSNQLAEIARSIASAQAELAESEVRREIAIRAPQSGVATAVTAMEGQVIDGSRPLVSIVPGDAELEGHLYATSRTIGFVKPGDAVRLRYHAFPYQKFGQYQGRVTSVSRTALPVSEFTDSPGLASSGLTNAAEPSYRITVHLQDQAVVAYGAKQPIRPGMLVDATIEQETRRLYEWLLEPLYTLKGSL</sequence>
<evidence type="ECO:0000313" key="4">
    <source>
        <dbReference type="EMBL" id="MFC5359249.1"/>
    </source>
</evidence>
<reference evidence="5" key="1">
    <citation type="journal article" date="2019" name="Int. J. Syst. Evol. Microbiol.">
        <title>The Global Catalogue of Microorganisms (GCM) 10K type strain sequencing project: providing services to taxonomists for standard genome sequencing and annotation.</title>
        <authorList>
            <consortium name="The Broad Institute Genomics Platform"/>
            <consortium name="The Broad Institute Genome Sequencing Center for Infectious Disease"/>
            <person name="Wu L."/>
            <person name="Ma J."/>
        </authorList>
    </citation>
    <scope>NUCLEOTIDE SEQUENCE [LARGE SCALE GENOMIC DNA]</scope>
    <source>
        <strain evidence="5">CCUG 58760</strain>
    </source>
</reference>
<dbReference type="InterPro" id="IPR011053">
    <property type="entry name" value="Single_hybrid_motif"/>
</dbReference>
<dbReference type="Pfam" id="PF26002">
    <property type="entry name" value="Beta-barrel_AprE"/>
    <property type="match status" value="1"/>
</dbReference>
<comment type="caution">
    <text evidence="4">The sequence shown here is derived from an EMBL/GenBank/DDBJ whole genome shotgun (WGS) entry which is preliminary data.</text>
</comment>
<accession>A0ABW0GDV8</accession>
<dbReference type="EMBL" id="JBHSLC010000111">
    <property type="protein sequence ID" value="MFC5359249.1"/>
    <property type="molecule type" value="Genomic_DNA"/>
</dbReference>
<dbReference type="InterPro" id="IPR058982">
    <property type="entry name" value="Beta-barrel_AprE"/>
</dbReference>
<keyword evidence="2" id="KW-0812">Transmembrane</keyword>
<organism evidence="4 5">
    <name type="scientific">Azospirillum himalayense</name>
    <dbReference type="NCBI Taxonomy" id="654847"/>
    <lineage>
        <taxon>Bacteria</taxon>
        <taxon>Pseudomonadati</taxon>
        <taxon>Pseudomonadota</taxon>
        <taxon>Alphaproteobacteria</taxon>
        <taxon>Rhodospirillales</taxon>
        <taxon>Azospirillaceae</taxon>
        <taxon>Azospirillum</taxon>
    </lineage>
</organism>
<dbReference type="PRINTS" id="PR01490">
    <property type="entry name" value="RTXTOXIND"/>
</dbReference>
<dbReference type="SUPFAM" id="SSF51230">
    <property type="entry name" value="Single hybrid motif"/>
    <property type="match status" value="1"/>
</dbReference>
<evidence type="ECO:0000256" key="2">
    <source>
        <dbReference type="SAM" id="Phobius"/>
    </source>
</evidence>
<dbReference type="InterPro" id="IPR050739">
    <property type="entry name" value="MFP"/>
</dbReference>
<keyword evidence="1" id="KW-0175">Coiled coil</keyword>
<feature type="domain" description="AprE-like beta-barrel" evidence="3">
    <location>
        <begin position="309"/>
        <end position="404"/>
    </location>
</feature>
<name>A0ABW0GDV8_9PROT</name>
<feature type="coiled-coil region" evidence="1">
    <location>
        <begin position="234"/>
        <end position="261"/>
    </location>
</feature>
<dbReference type="Proteomes" id="UP001596166">
    <property type="component" value="Unassembled WGS sequence"/>
</dbReference>
<dbReference type="Gene3D" id="2.40.30.170">
    <property type="match status" value="1"/>
</dbReference>
<evidence type="ECO:0000256" key="1">
    <source>
        <dbReference type="SAM" id="Coils"/>
    </source>
</evidence>
<evidence type="ECO:0000313" key="5">
    <source>
        <dbReference type="Proteomes" id="UP001596166"/>
    </source>
</evidence>
<dbReference type="PANTHER" id="PTHR30386">
    <property type="entry name" value="MEMBRANE FUSION SUBUNIT OF EMRAB-TOLC MULTIDRUG EFFLUX PUMP"/>
    <property type="match status" value="1"/>
</dbReference>
<proteinExistence type="predicted"/>
<feature type="transmembrane region" description="Helical" evidence="2">
    <location>
        <begin position="33"/>
        <end position="54"/>
    </location>
</feature>
<evidence type="ECO:0000259" key="3">
    <source>
        <dbReference type="Pfam" id="PF26002"/>
    </source>
</evidence>
<dbReference type="PANTHER" id="PTHR30386:SF28">
    <property type="entry name" value="EXPORTED PROTEIN"/>
    <property type="match status" value="1"/>
</dbReference>
<keyword evidence="2" id="KW-0472">Membrane</keyword>
<protein>
    <submittedName>
        <fullName evidence="4">HlyD family secretion protein</fullName>
    </submittedName>
</protein>
<keyword evidence="2" id="KW-1133">Transmembrane helix</keyword>